<comment type="caution">
    <text evidence="3">The sequence shown here is derived from an EMBL/GenBank/DDBJ whole genome shotgun (WGS) entry which is preliminary data.</text>
</comment>
<dbReference type="GO" id="GO:0005615">
    <property type="term" value="C:extracellular space"/>
    <property type="evidence" value="ECO:0007669"/>
    <property type="project" value="TreeGrafter"/>
</dbReference>
<evidence type="ECO:0000256" key="2">
    <source>
        <dbReference type="PROSITE-ProRule" id="PRU00497"/>
    </source>
</evidence>
<dbReference type="Pfam" id="PF00379">
    <property type="entry name" value="Chitin_bind_4"/>
    <property type="match status" value="1"/>
</dbReference>
<gene>
    <name evidence="3" type="ORF">O3P69_016093</name>
</gene>
<name>A0AAW0TA31_SCYPA</name>
<dbReference type="PANTHER" id="PTHR12236">
    <property type="entry name" value="STRUCTURAL CONTITUENT OF CUTICLE"/>
    <property type="match status" value="1"/>
</dbReference>
<evidence type="ECO:0008006" key="5">
    <source>
        <dbReference type="Google" id="ProtNLM"/>
    </source>
</evidence>
<dbReference type="EMBL" id="JARAKH010000036">
    <property type="protein sequence ID" value="KAK8384129.1"/>
    <property type="molecule type" value="Genomic_DNA"/>
</dbReference>
<dbReference type="InterPro" id="IPR000618">
    <property type="entry name" value="Insect_cuticle"/>
</dbReference>
<sequence>MASSSGVLCAGVFRHRGAPWGLLKCSLSLLPLGGEDEVVWAGASQELLVTLSLVATALAAPSGPLAAYSVPSYDAAPIYRPVPAYNEVPRYVFDYAVRDSLGNDYGHQESRDGYDTKGSYYVQLPDGRLQHVNYYVNGDSGFVAEVTYSGEAQYPAYSPAPAYRPAPVYTPAPAYTPAPHYG</sequence>
<evidence type="ECO:0000313" key="3">
    <source>
        <dbReference type="EMBL" id="KAK8384129.1"/>
    </source>
</evidence>
<reference evidence="3 4" key="1">
    <citation type="submission" date="2023-03" db="EMBL/GenBank/DDBJ databases">
        <title>High-quality genome of Scylla paramamosain provides insights in environmental adaptation.</title>
        <authorList>
            <person name="Zhang L."/>
        </authorList>
    </citation>
    <scope>NUCLEOTIDE SEQUENCE [LARGE SCALE GENOMIC DNA]</scope>
    <source>
        <strain evidence="3">LZ_2023a</strain>
        <tissue evidence="3">Muscle</tissue>
    </source>
</reference>
<dbReference type="AlphaFoldDB" id="A0AAW0TA31"/>
<protein>
    <recommendedName>
        <fullName evidence="5">Cuticle protein</fullName>
    </recommendedName>
</protein>
<dbReference type="PANTHER" id="PTHR12236:SF79">
    <property type="entry name" value="CUTICULAR PROTEIN 50CB-RELATED"/>
    <property type="match status" value="1"/>
</dbReference>
<keyword evidence="4" id="KW-1185">Reference proteome</keyword>
<dbReference type="PROSITE" id="PS51155">
    <property type="entry name" value="CHIT_BIND_RR_2"/>
    <property type="match status" value="1"/>
</dbReference>
<accession>A0AAW0TA31</accession>
<dbReference type="GO" id="GO:0042302">
    <property type="term" value="F:structural constituent of cuticle"/>
    <property type="evidence" value="ECO:0007669"/>
    <property type="project" value="UniProtKB-UniRule"/>
</dbReference>
<dbReference type="GO" id="GO:0031012">
    <property type="term" value="C:extracellular matrix"/>
    <property type="evidence" value="ECO:0007669"/>
    <property type="project" value="TreeGrafter"/>
</dbReference>
<evidence type="ECO:0000256" key="1">
    <source>
        <dbReference type="ARBA" id="ARBA00022460"/>
    </source>
</evidence>
<evidence type="ECO:0000313" key="4">
    <source>
        <dbReference type="Proteomes" id="UP001487740"/>
    </source>
</evidence>
<proteinExistence type="predicted"/>
<organism evidence="3 4">
    <name type="scientific">Scylla paramamosain</name>
    <name type="common">Mud crab</name>
    <dbReference type="NCBI Taxonomy" id="85552"/>
    <lineage>
        <taxon>Eukaryota</taxon>
        <taxon>Metazoa</taxon>
        <taxon>Ecdysozoa</taxon>
        <taxon>Arthropoda</taxon>
        <taxon>Crustacea</taxon>
        <taxon>Multicrustacea</taxon>
        <taxon>Malacostraca</taxon>
        <taxon>Eumalacostraca</taxon>
        <taxon>Eucarida</taxon>
        <taxon>Decapoda</taxon>
        <taxon>Pleocyemata</taxon>
        <taxon>Brachyura</taxon>
        <taxon>Eubrachyura</taxon>
        <taxon>Portunoidea</taxon>
        <taxon>Portunidae</taxon>
        <taxon>Portuninae</taxon>
        <taxon>Scylla</taxon>
    </lineage>
</organism>
<dbReference type="InterPro" id="IPR051217">
    <property type="entry name" value="Insect_Cuticle_Struc_Prot"/>
</dbReference>
<keyword evidence="1 2" id="KW-0193">Cuticle</keyword>
<dbReference type="Proteomes" id="UP001487740">
    <property type="component" value="Unassembled WGS sequence"/>
</dbReference>